<name>A0A163JHA4_ABSGL</name>
<dbReference type="PANTHER" id="PTHR12459">
    <property type="entry name" value="TRANSMEMBRANE PROTEIN 135-RELATED"/>
    <property type="match status" value="1"/>
</dbReference>
<keyword evidence="9" id="KW-1185">Reference proteome</keyword>
<dbReference type="OrthoDB" id="291792at2759"/>
<dbReference type="InterPro" id="IPR026749">
    <property type="entry name" value="Tmem135"/>
</dbReference>
<dbReference type="OMA" id="GILCLMR"/>
<evidence type="ECO:0000256" key="6">
    <source>
        <dbReference type="SAM" id="Phobius"/>
    </source>
</evidence>
<evidence type="ECO:0000259" key="7">
    <source>
        <dbReference type="Pfam" id="PF15982"/>
    </source>
</evidence>
<evidence type="ECO:0000256" key="3">
    <source>
        <dbReference type="ARBA" id="ARBA00022692"/>
    </source>
</evidence>
<reference evidence="8" key="1">
    <citation type="submission" date="2016-04" db="EMBL/GenBank/DDBJ databases">
        <authorList>
            <person name="Evans L.H."/>
            <person name="Alamgir A."/>
            <person name="Owens N."/>
            <person name="Weber N.D."/>
            <person name="Virtaneva K."/>
            <person name="Barbian K."/>
            <person name="Babar A."/>
            <person name="Rosenke K."/>
        </authorList>
    </citation>
    <scope>NUCLEOTIDE SEQUENCE [LARGE SCALE GENOMIC DNA]</scope>
    <source>
        <strain evidence="8">CBS 101.48</strain>
    </source>
</reference>
<keyword evidence="4 6" id="KW-1133">Transmembrane helix</keyword>
<evidence type="ECO:0000256" key="2">
    <source>
        <dbReference type="ARBA" id="ARBA00008924"/>
    </source>
</evidence>
<evidence type="ECO:0000313" key="8">
    <source>
        <dbReference type="EMBL" id="SAL99363.1"/>
    </source>
</evidence>
<feature type="transmembrane region" description="Helical" evidence="6">
    <location>
        <begin position="91"/>
        <end position="114"/>
    </location>
</feature>
<dbReference type="AlphaFoldDB" id="A0A163JHA4"/>
<evidence type="ECO:0000313" key="9">
    <source>
        <dbReference type="Proteomes" id="UP000078561"/>
    </source>
</evidence>
<accession>A0A163JHA4</accession>
<feature type="non-terminal residue" evidence="8">
    <location>
        <position position="506"/>
    </location>
</feature>
<keyword evidence="3 6" id="KW-0812">Transmembrane</keyword>
<dbReference type="EMBL" id="LT552686">
    <property type="protein sequence ID" value="SAL99363.1"/>
    <property type="molecule type" value="Genomic_DNA"/>
</dbReference>
<evidence type="ECO:0000256" key="5">
    <source>
        <dbReference type="ARBA" id="ARBA00023136"/>
    </source>
</evidence>
<evidence type="ECO:0000256" key="1">
    <source>
        <dbReference type="ARBA" id="ARBA00004127"/>
    </source>
</evidence>
<dbReference type="InParanoid" id="A0A163JHA4"/>
<comment type="subcellular location">
    <subcellularLocation>
        <location evidence="1">Endomembrane system</location>
        <topology evidence="1">Multi-pass membrane protein</topology>
    </subcellularLocation>
</comment>
<proteinExistence type="inferred from homology"/>
<dbReference type="Pfam" id="PF15982">
    <property type="entry name" value="TMEM135_C_rich"/>
    <property type="match status" value="1"/>
</dbReference>
<evidence type="ECO:0000256" key="4">
    <source>
        <dbReference type="ARBA" id="ARBA00022989"/>
    </source>
</evidence>
<dbReference type="InterPro" id="IPR031926">
    <property type="entry name" value="TMEM135_N"/>
</dbReference>
<sequence length="506" mass="56749">MSSLPPVPPSYYENFLESLAQIVSKLLTDKETEAVLKSIRSFQERLNRLSSQNLSRLNLEVSAARPSSQPSICKHEGKTCTQNCTRGFVKAYVVAFVVKYLIGILPLLLTGKIFKKPSLLKRMAGSTFLSSYKGILCLMRRLRGTVDATSDRLNAFVAGAIAGLSLLIDPDRRRRQSIMMYLLTRSLQFSGGFLMGQWSKARQEKRQAALMKLRDQVNEQGFAEGQRRELTVAPTWEDVIAKGLQRYSGVLVMMLANIQVIYAFLFNPDTLTKSYHSFLMYHSGWKDDLGSMALPLTHAITDTVQRMAEDDTAVPFRIPTDTTSREFVAQHISPNVASIIPPKIRHKFAVCAIQHPLDPSCANSKLTLFRDAFGRALKLYVPLNVIMTLAFRTSQLKTDPTTVLQKFLKSCARSAFFLALYVSIGFATPCVVRPVTGCERPWHYYLTGATAGAMVLFEANGRQLELGLYCLTRAMESWWRTMVKRGNVKNLPHGDTLLFMLSMGTL</sequence>
<comment type="similarity">
    <text evidence="2">Belongs to the TMEM135 family.</text>
</comment>
<dbReference type="PANTHER" id="PTHR12459:SF15">
    <property type="entry name" value="TRANSMEMBRANE PROTEIN 135"/>
    <property type="match status" value="1"/>
</dbReference>
<protein>
    <recommendedName>
        <fullName evidence="7">Transmembrane protein 135 N-terminal domain-containing protein</fullName>
    </recommendedName>
</protein>
<organism evidence="8">
    <name type="scientific">Absidia glauca</name>
    <name type="common">Pin mould</name>
    <dbReference type="NCBI Taxonomy" id="4829"/>
    <lineage>
        <taxon>Eukaryota</taxon>
        <taxon>Fungi</taxon>
        <taxon>Fungi incertae sedis</taxon>
        <taxon>Mucoromycota</taxon>
        <taxon>Mucoromycotina</taxon>
        <taxon>Mucoromycetes</taxon>
        <taxon>Mucorales</taxon>
        <taxon>Cunninghamellaceae</taxon>
        <taxon>Absidia</taxon>
    </lineage>
</organism>
<gene>
    <name evidence="8" type="primary">ABSGL_04972.1 scaffold 6254</name>
</gene>
<keyword evidence="5 6" id="KW-0472">Membrane</keyword>
<feature type="domain" description="Transmembrane protein 135 N-terminal" evidence="7">
    <location>
        <begin position="352"/>
        <end position="480"/>
    </location>
</feature>
<dbReference type="GO" id="GO:0012505">
    <property type="term" value="C:endomembrane system"/>
    <property type="evidence" value="ECO:0007669"/>
    <property type="project" value="UniProtKB-SubCell"/>
</dbReference>
<dbReference type="Proteomes" id="UP000078561">
    <property type="component" value="Unassembled WGS sequence"/>
</dbReference>